<keyword evidence="2" id="KW-1185">Reference proteome</keyword>
<comment type="caution">
    <text evidence="1">The sequence shown here is derived from an EMBL/GenBank/DDBJ whole genome shotgun (WGS) entry which is preliminary data.</text>
</comment>
<dbReference type="AlphaFoldDB" id="A0A017RU87"/>
<proteinExistence type="predicted"/>
<reference evidence="1 2" key="1">
    <citation type="journal article" date="2014" name="Genome Announc.">
        <title>Draft Genome Sequence of Fervidicella metallireducens Strain AeBT, an Iron-Reducing Thermoanaerobe from the Great Artesian Basin.</title>
        <authorList>
            <person name="Patel B.K."/>
        </authorList>
    </citation>
    <scope>NUCLEOTIDE SEQUENCE [LARGE SCALE GENOMIC DNA]</scope>
    <source>
        <strain evidence="1 2">AeB</strain>
    </source>
</reference>
<organism evidence="1 2">
    <name type="scientific">Fervidicella metallireducens AeB</name>
    <dbReference type="NCBI Taxonomy" id="1403537"/>
    <lineage>
        <taxon>Bacteria</taxon>
        <taxon>Bacillati</taxon>
        <taxon>Bacillota</taxon>
        <taxon>Clostridia</taxon>
        <taxon>Eubacteriales</taxon>
        <taxon>Clostridiaceae</taxon>
        <taxon>Fervidicella</taxon>
    </lineage>
</organism>
<name>A0A017RU87_9CLOT</name>
<protein>
    <submittedName>
        <fullName evidence="1">Uncharacterized protein</fullName>
    </submittedName>
</protein>
<evidence type="ECO:0000313" key="2">
    <source>
        <dbReference type="Proteomes" id="UP000019681"/>
    </source>
</evidence>
<sequence length="33" mass="3621">MKNLKRLITVVVTLSLVLSTCGLVFAKQNQMAT</sequence>
<gene>
    <name evidence="1" type="ORF">Q428_08950</name>
</gene>
<dbReference type="EMBL" id="AZQP01000025">
    <property type="protein sequence ID" value="EYE88242.1"/>
    <property type="molecule type" value="Genomic_DNA"/>
</dbReference>
<accession>A0A017RU87</accession>
<evidence type="ECO:0000313" key="1">
    <source>
        <dbReference type="EMBL" id="EYE88242.1"/>
    </source>
</evidence>
<dbReference type="Proteomes" id="UP000019681">
    <property type="component" value="Unassembled WGS sequence"/>
</dbReference>
<dbReference type="STRING" id="1403537.Q428_08950"/>